<comment type="cofactor">
    <cofactor evidence="1 7">
        <name>heme</name>
        <dbReference type="ChEBI" id="CHEBI:30413"/>
    </cofactor>
</comment>
<dbReference type="GO" id="GO:0005506">
    <property type="term" value="F:iron ion binding"/>
    <property type="evidence" value="ECO:0007669"/>
    <property type="project" value="InterPro"/>
</dbReference>
<dbReference type="Pfam" id="PF00067">
    <property type="entry name" value="p450"/>
    <property type="match status" value="1"/>
</dbReference>
<proteinExistence type="inferred from homology"/>
<dbReference type="PANTHER" id="PTHR24284:SF1">
    <property type="entry name" value="CYTOCHROME P450 FAMILY"/>
    <property type="match status" value="1"/>
</dbReference>
<organism evidence="9">
    <name type="scientific">Strongyloides stercoralis</name>
    <name type="common">Threadworm</name>
    <dbReference type="NCBI Taxonomy" id="6248"/>
    <lineage>
        <taxon>Eukaryota</taxon>
        <taxon>Metazoa</taxon>
        <taxon>Ecdysozoa</taxon>
        <taxon>Nematoda</taxon>
        <taxon>Chromadorea</taxon>
        <taxon>Rhabditida</taxon>
        <taxon>Tylenchina</taxon>
        <taxon>Panagrolaimomorpha</taxon>
        <taxon>Strongyloidoidea</taxon>
        <taxon>Strongyloididae</taxon>
        <taxon>Strongyloides</taxon>
    </lineage>
</organism>
<dbReference type="PRINTS" id="PR00385">
    <property type="entry name" value="P450"/>
</dbReference>
<dbReference type="CDD" id="cd20617">
    <property type="entry name" value="CYP1_2-like"/>
    <property type="match status" value="1"/>
</dbReference>
<accession>A0A0K0EFB7</accession>
<keyword evidence="3 7" id="KW-0479">Metal-binding</keyword>
<evidence type="ECO:0000256" key="2">
    <source>
        <dbReference type="ARBA" id="ARBA00010617"/>
    </source>
</evidence>
<evidence type="ECO:0000256" key="4">
    <source>
        <dbReference type="ARBA" id="ARBA00023002"/>
    </source>
</evidence>
<keyword evidence="6 8" id="KW-0503">Monooxygenase</keyword>
<dbReference type="AlphaFoldDB" id="A0A0K0EFB7"/>
<comment type="similarity">
    <text evidence="2 8">Belongs to the cytochrome P450 family.</text>
</comment>
<keyword evidence="5 7" id="KW-0408">Iron</keyword>
<evidence type="ECO:0000256" key="8">
    <source>
        <dbReference type="RuleBase" id="RU000461"/>
    </source>
</evidence>
<dbReference type="PROSITE" id="PS00086">
    <property type="entry name" value="CYTOCHROME_P450"/>
    <property type="match status" value="1"/>
</dbReference>
<dbReference type="PANTHER" id="PTHR24284">
    <property type="entry name" value="CYTOCHROME P450 FAMILY"/>
    <property type="match status" value="1"/>
</dbReference>
<evidence type="ECO:0000256" key="5">
    <source>
        <dbReference type="ARBA" id="ARBA00023004"/>
    </source>
</evidence>
<evidence type="ECO:0000313" key="9">
    <source>
        <dbReference type="WBParaSite" id="SSTP_0000818000.1"/>
    </source>
</evidence>
<dbReference type="Gene3D" id="1.10.630.10">
    <property type="entry name" value="Cytochrome P450"/>
    <property type="match status" value="1"/>
</dbReference>
<keyword evidence="7 8" id="KW-0349">Heme</keyword>
<dbReference type="InterPro" id="IPR002401">
    <property type="entry name" value="Cyt_P450_E_grp-I"/>
</dbReference>
<dbReference type="WBParaSite" id="SSTP_0000818000.1">
    <property type="protein sequence ID" value="SSTP_0000818000.1"/>
    <property type="gene ID" value="SSTP_0000818000"/>
</dbReference>
<dbReference type="GO" id="GO:0020037">
    <property type="term" value="F:heme binding"/>
    <property type="evidence" value="ECO:0007669"/>
    <property type="project" value="InterPro"/>
</dbReference>
<keyword evidence="4 8" id="KW-0560">Oxidoreductase</keyword>
<evidence type="ECO:0000256" key="3">
    <source>
        <dbReference type="ARBA" id="ARBA00022723"/>
    </source>
</evidence>
<dbReference type="SUPFAM" id="SSF48264">
    <property type="entry name" value="Cytochrome P450"/>
    <property type="match status" value="1"/>
</dbReference>
<dbReference type="InterPro" id="IPR001128">
    <property type="entry name" value="Cyt_P450"/>
</dbReference>
<dbReference type="PRINTS" id="PR00463">
    <property type="entry name" value="EP450I"/>
</dbReference>
<dbReference type="STRING" id="6248.A0A0K0EFB7"/>
<feature type="binding site" description="axial binding residue" evidence="7">
    <location>
        <position position="438"/>
    </location>
    <ligand>
        <name>heme</name>
        <dbReference type="ChEBI" id="CHEBI:30413"/>
    </ligand>
    <ligandPart>
        <name>Fe</name>
        <dbReference type="ChEBI" id="CHEBI:18248"/>
    </ligandPart>
</feature>
<evidence type="ECO:0000256" key="7">
    <source>
        <dbReference type="PIRSR" id="PIRSR602401-1"/>
    </source>
</evidence>
<reference evidence="9" key="1">
    <citation type="submission" date="2015-08" db="UniProtKB">
        <authorList>
            <consortium name="WormBaseParasite"/>
        </authorList>
    </citation>
    <scope>IDENTIFICATION</scope>
</reference>
<dbReference type="GO" id="GO:0016705">
    <property type="term" value="F:oxidoreductase activity, acting on paired donors, with incorporation or reduction of molecular oxygen"/>
    <property type="evidence" value="ECO:0007669"/>
    <property type="project" value="InterPro"/>
</dbReference>
<protein>
    <submittedName>
        <fullName evidence="9">Cytochrome P450 18a1 (inferred by orthology to a D. melanogaster protein)</fullName>
    </submittedName>
</protein>
<evidence type="ECO:0000256" key="6">
    <source>
        <dbReference type="ARBA" id="ARBA00023033"/>
    </source>
</evidence>
<dbReference type="GO" id="GO:0004497">
    <property type="term" value="F:monooxygenase activity"/>
    <property type="evidence" value="ECO:0007669"/>
    <property type="project" value="UniProtKB-KW"/>
</dbReference>
<dbReference type="FunFam" id="1.10.630.10:FF:000036">
    <property type="entry name" value="CYtochrome P450 family"/>
    <property type="match status" value="1"/>
</dbReference>
<dbReference type="InterPro" id="IPR017972">
    <property type="entry name" value="Cyt_P450_CS"/>
</dbReference>
<evidence type="ECO:0000256" key="1">
    <source>
        <dbReference type="ARBA" id="ARBA00001971"/>
    </source>
</evidence>
<name>A0A0K0EFB7_STRER</name>
<dbReference type="InterPro" id="IPR036396">
    <property type="entry name" value="Cyt_P450_sf"/>
</dbReference>
<sequence length="490" mass="57114">MIGILIVLFVVIYLINFYKKIKSLPPGPMPLPIIGNLYSINLKKMHLWIYEQKKIYGNVFTVWLPSPQVVFADYDSIYESQHKNADNFAGRNVGGFPDKCIHDKDNVGIVLSEGEEWRDQRRLSLQILRNFGMSKTIMQDKIHLVIQDSWDHLDNLKDKDNVDICKVIQLAVGNIINSLLFNYIYTYDDSESFFEFVSTLENVLKQNKTWEFQLIMLIPAVDKIPIIKDLLYKRITKHQEKLRYLTDIEIEKCKKTYNADEEPTNFIHAVMKEIQSIDSKYSYLNSDHLRGLTLDFWMAGLETSSTTLKWFTLLIMKHLDIQERLQKEIDEVIGKENLVQLSDKAKMPYMSAFISEGQRYINMVPLVPSHKCTKDTIINGHLITNGTLTQPFFWGANRDEKYFKDSFNFNPKRFLDEEEKVYKVENDHMAFGKGKRICAGKSLADAEIFLFFTSFLQRYKFTHPNGPVDLSTEFGGVLLPKPFTCKIERR</sequence>